<dbReference type="InterPro" id="IPR007221">
    <property type="entry name" value="MreC"/>
</dbReference>
<evidence type="ECO:0000313" key="2">
    <source>
        <dbReference type="EMBL" id="PIQ07423.1"/>
    </source>
</evidence>
<gene>
    <name evidence="2" type="ORF">COW72_00400</name>
</gene>
<comment type="caution">
    <text evidence="2">The sequence shown here is derived from an EMBL/GenBank/DDBJ whole genome shotgun (WGS) entry which is preliminary data.</text>
</comment>
<proteinExistence type="predicted"/>
<evidence type="ECO:0000256" key="1">
    <source>
        <dbReference type="SAM" id="Coils"/>
    </source>
</evidence>
<dbReference type="Proteomes" id="UP000230778">
    <property type="component" value="Unassembled WGS sequence"/>
</dbReference>
<dbReference type="PANTHER" id="PTHR34138">
    <property type="entry name" value="CELL SHAPE-DETERMINING PROTEIN MREC"/>
    <property type="match status" value="1"/>
</dbReference>
<dbReference type="GO" id="GO:0008360">
    <property type="term" value="P:regulation of cell shape"/>
    <property type="evidence" value="ECO:0007669"/>
    <property type="project" value="InterPro"/>
</dbReference>
<accession>A0A2H0FL96</accession>
<dbReference type="EMBL" id="PCUC01000021">
    <property type="protein sequence ID" value="PIQ07423.1"/>
    <property type="molecule type" value="Genomic_DNA"/>
</dbReference>
<reference evidence="2 3" key="1">
    <citation type="submission" date="2017-09" db="EMBL/GenBank/DDBJ databases">
        <title>Depth-based differentiation of microbial function through sediment-hosted aquifers and enrichment of novel symbionts in the deep terrestrial subsurface.</title>
        <authorList>
            <person name="Probst A.J."/>
            <person name="Ladd B."/>
            <person name="Jarett J.K."/>
            <person name="Geller-Mcgrath D.E."/>
            <person name="Sieber C.M."/>
            <person name="Emerson J.B."/>
            <person name="Anantharaman K."/>
            <person name="Thomas B.C."/>
            <person name="Malmstrom R."/>
            <person name="Stieglmeier M."/>
            <person name="Klingl A."/>
            <person name="Woyke T."/>
            <person name="Ryan C.M."/>
            <person name="Banfield J.F."/>
        </authorList>
    </citation>
    <scope>NUCLEOTIDE SEQUENCE [LARGE SCALE GENOMIC DNA]</scope>
    <source>
        <strain evidence="2">CG18_big_fil_WC_8_21_14_2_50_37_10</strain>
    </source>
</reference>
<protein>
    <recommendedName>
        <fullName evidence="4">Rod shape-determining protein MreC</fullName>
    </recommendedName>
</protein>
<evidence type="ECO:0000313" key="3">
    <source>
        <dbReference type="Proteomes" id="UP000230778"/>
    </source>
</evidence>
<dbReference type="PANTHER" id="PTHR34138:SF1">
    <property type="entry name" value="CELL SHAPE-DETERMINING PROTEIN MREC"/>
    <property type="match status" value="1"/>
</dbReference>
<feature type="non-terminal residue" evidence="2">
    <location>
        <position position="176"/>
    </location>
</feature>
<dbReference type="AlphaFoldDB" id="A0A2H0FL96"/>
<dbReference type="InterPro" id="IPR042177">
    <property type="entry name" value="Cell/Rod_1"/>
</dbReference>
<name>A0A2H0FL96_9BACT</name>
<keyword evidence="1" id="KW-0175">Coiled coil</keyword>
<sequence>MKFSPRLKIGIIIALLITFFAALNYPPINKEIKNFFYLVSSPLQKTLWGAGDRVSDFFESITEIKNLKKEADELSFIDTLRCARVNEELRLKIEGLISENAELRELKKENETLRIALGLGLEKEFKLLLAEVIGKDISQDTILINLGLKDGILKSQPVINQQKVLVGKIGEVYENF</sequence>
<organism evidence="2 3">
    <name type="scientific">Candidatus Nealsonbacteria bacterium CG18_big_fil_WC_8_21_14_2_50_37_10</name>
    <dbReference type="NCBI Taxonomy" id="1974717"/>
    <lineage>
        <taxon>Bacteria</taxon>
        <taxon>Candidatus Nealsoniibacteriota</taxon>
    </lineage>
</organism>
<feature type="coiled-coil region" evidence="1">
    <location>
        <begin position="86"/>
        <end position="116"/>
    </location>
</feature>
<dbReference type="GO" id="GO:0005886">
    <property type="term" value="C:plasma membrane"/>
    <property type="evidence" value="ECO:0007669"/>
    <property type="project" value="TreeGrafter"/>
</dbReference>
<evidence type="ECO:0008006" key="4">
    <source>
        <dbReference type="Google" id="ProtNLM"/>
    </source>
</evidence>
<dbReference type="Gene3D" id="2.40.10.340">
    <property type="entry name" value="Rod shape-determining protein MreC, domain 1"/>
    <property type="match status" value="1"/>
</dbReference>